<keyword evidence="4 7" id="KW-1133">Transmembrane helix</keyword>
<keyword evidence="10" id="KW-1185">Reference proteome</keyword>
<evidence type="ECO:0000259" key="8">
    <source>
        <dbReference type="Pfam" id="PF00892"/>
    </source>
</evidence>
<dbReference type="SUPFAM" id="SSF103481">
    <property type="entry name" value="Multidrug resistance efflux transporter EmrE"/>
    <property type="match status" value="2"/>
</dbReference>
<accession>A0ABY9WLJ9</accession>
<feature type="domain" description="EamA" evidence="8">
    <location>
        <begin position="36"/>
        <end position="156"/>
    </location>
</feature>
<dbReference type="Pfam" id="PF00892">
    <property type="entry name" value="EamA"/>
    <property type="match status" value="2"/>
</dbReference>
<feature type="domain" description="EamA" evidence="8">
    <location>
        <begin position="170"/>
        <end position="301"/>
    </location>
</feature>
<feature type="transmembrane region" description="Helical" evidence="7">
    <location>
        <begin position="226"/>
        <end position="246"/>
    </location>
</feature>
<evidence type="ECO:0000256" key="5">
    <source>
        <dbReference type="ARBA" id="ARBA00023136"/>
    </source>
</evidence>
<evidence type="ECO:0000256" key="1">
    <source>
        <dbReference type="ARBA" id="ARBA00004651"/>
    </source>
</evidence>
<feature type="transmembrane region" description="Helical" evidence="7">
    <location>
        <begin position="60"/>
        <end position="79"/>
    </location>
</feature>
<name>A0ABY9WLJ9_9BACT</name>
<feature type="compositionally biased region" description="Low complexity" evidence="6">
    <location>
        <begin position="8"/>
        <end position="17"/>
    </location>
</feature>
<evidence type="ECO:0000313" key="10">
    <source>
        <dbReference type="Proteomes" id="UP001611383"/>
    </source>
</evidence>
<keyword evidence="5 7" id="KW-0472">Membrane</keyword>
<feature type="transmembrane region" description="Helical" evidence="7">
    <location>
        <begin position="35"/>
        <end position="54"/>
    </location>
</feature>
<evidence type="ECO:0000256" key="4">
    <source>
        <dbReference type="ARBA" id="ARBA00022989"/>
    </source>
</evidence>
<feature type="region of interest" description="Disordered" evidence="6">
    <location>
        <begin position="1"/>
        <end position="26"/>
    </location>
</feature>
<comment type="subcellular location">
    <subcellularLocation>
        <location evidence="1">Cell membrane</location>
        <topology evidence="1">Multi-pass membrane protein</topology>
    </subcellularLocation>
</comment>
<keyword evidence="2" id="KW-1003">Cell membrane</keyword>
<proteinExistence type="predicted"/>
<protein>
    <submittedName>
        <fullName evidence="9">DMT family transporter</fullName>
    </submittedName>
</protein>
<dbReference type="PANTHER" id="PTHR42920">
    <property type="entry name" value="OS03G0707200 PROTEIN-RELATED"/>
    <property type="match status" value="1"/>
</dbReference>
<feature type="transmembrane region" description="Helical" evidence="7">
    <location>
        <begin position="200"/>
        <end position="220"/>
    </location>
</feature>
<sequence>MGRSEAQSVSSSSSPPTTNTPPSPAGRARLQADGALALMSAFWGTTFLVVKGALGDGDPYSFVALRFCLGALALTAVARRQMLVPHTLRRGLVLGVFLFLGFVLQTVGLVSTTPSRSAFITGLYVVFVPVLGLALFRRVPRVSSWVGVVLAAVGLRYLTGAELGVGGLSSGDWLTLGCAVAYAVHILLTERYAPKTGVVALVAVQLWVVAVLSALCLPFTQVRVEWTPAFLGAVLYCGLLASAMGICVQTWAQARTTAVRVALICSTEPVFTGVFSVALGYEKLGVREWVGGGLIVLGVLVAELGGHLFERLRAGRSAVPDSVG</sequence>
<keyword evidence="3 7" id="KW-0812">Transmembrane</keyword>
<dbReference type="InterPro" id="IPR037185">
    <property type="entry name" value="EmrE-like"/>
</dbReference>
<reference evidence="9 10" key="1">
    <citation type="submission" date="2019-08" db="EMBL/GenBank/DDBJ databases">
        <title>Archangium and Cystobacter genomes.</title>
        <authorList>
            <person name="Chen I.-C.K."/>
            <person name="Wielgoss S."/>
        </authorList>
    </citation>
    <scope>NUCLEOTIDE SEQUENCE [LARGE SCALE GENOMIC DNA]</scope>
    <source>
        <strain evidence="9 10">Cbm 6</strain>
    </source>
</reference>
<evidence type="ECO:0000313" key="9">
    <source>
        <dbReference type="EMBL" id="WNG44669.1"/>
    </source>
</evidence>
<organism evidence="9 10">
    <name type="scientific">Archangium minus</name>
    <dbReference type="NCBI Taxonomy" id="83450"/>
    <lineage>
        <taxon>Bacteria</taxon>
        <taxon>Pseudomonadati</taxon>
        <taxon>Myxococcota</taxon>
        <taxon>Myxococcia</taxon>
        <taxon>Myxococcales</taxon>
        <taxon>Cystobacterineae</taxon>
        <taxon>Archangiaceae</taxon>
        <taxon>Archangium</taxon>
    </lineage>
</organism>
<feature type="transmembrane region" description="Helical" evidence="7">
    <location>
        <begin position="142"/>
        <end position="159"/>
    </location>
</feature>
<dbReference type="InterPro" id="IPR000620">
    <property type="entry name" value="EamA_dom"/>
</dbReference>
<dbReference type="PANTHER" id="PTHR42920:SF5">
    <property type="entry name" value="EAMA DOMAIN-CONTAINING PROTEIN"/>
    <property type="match status" value="1"/>
</dbReference>
<feature type="transmembrane region" description="Helical" evidence="7">
    <location>
        <begin position="171"/>
        <end position="188"/>
    </location>
</feature>
<dbReference type="InterPro" id="IPR051258">
    <property type="entry name" value="Diverse_Substrate_Transporter"/>
</dbReference>
<evidence type="ECO:0000256" key="6">
    <source>
        <dbReference type="SAM" id="MobiDB-lite"/>
    </source>
</evidence>
<evidence type="ECO:0000256" key="3">
    <source>
        <dbReference type="ARBA" id="ARBA00022692"/>
    </source>
</evidence>
<feature type="transmembrane region" description="Helical" evidence="7">
    <location>
        <begin position="289"/>
        <end position="309"/>
    </location>
</feature>
<feature type="transmembrane region" description="Helical" evidence="7">
    <location>
        <begin position="117"/>
        <end position="135"/>
    </location>
</feature>
<dbReference type="Proteomes" id="UP001611383">
    <property type="component" value="Chromosome"/>
</dbReference>
<dbReference type="EMBL" id="CP043494">
    <property type="protein sequence ID" value="WNG44669.1"/>
    <property type="molecule type" value="Genomic_DNA"/>
</dbReference>
<gene>
    <name evidence="9" type="ORF">F0U60_11645</name>
</gene>
<evidence type="ECO:0000256" key="7">
    <source>
        <dbReference type="SAM" id="Phobius"/>
    </source>
</evidence>
<feature type="transmembrane region" description="Helical" evidence="7">
    <location>
        <begin position="258"/>
        <end position="277"/>
    </location>
</feature>
<feature type="transmembrane region" description="Helical" evidence="7">
    <location>
        <begin position="91"/>
        <end position="111"/>
    </location>
</feature>
<evidence type="ECO:0000256" key="2">
    <source>
        <dbReference type="ARBA" id="ARBA00022475"/>
    </source>
</evidence>